<dbReference type="eggNOG" id="ENOG502S8R2">
    <property type="taxonomic scope" value="Eukaryota"/>
</dbReference>
<evidence type="ECO:0000313" key="2">
    <source>
        <dbReference type="Proteomes" id="UP000006310"/>
    </source>
</evidence>
<dbReference type="AlphaFoldDB" id="J7S9E7"/>
<sequence>MSCSEDSVREFQETAVERCAEHELLRQQRTHLERLLYRKKYLCKELQLLYLQIDKTRNYQEFLDVLTHSRPLLREIFTMESQQRAVQAGNLRAPDIDWVDKFGINLEDYVVDNDRLLSLYNEGLL</sequence>
<evidence type="ECO:0000313" key="1">
    <source>
        <dbReference type="EMBL" id="CCK72059.1"/>
    </source>
</evidence>
<dbReference type="KEGG" id="kng:KNAG_0I02740"/>
<proteinExistence type="predicted"/>
<reference evidence="1 2" key="1">
    <citation type="journal article" date="2011" name="Proc. Natl. Acad. Sci. U.S.A.">
        <title>Evolutionary erosion of yeast sex chromosomes by mating-type switching accidents.</title>
        <authorList>
            <person name="Gordon J.L."/>
            <person name="Armisen D."/>
            <person name="Proux-Wera E."/>
            <person name="Oheigeartaigh S.S."/>
            <person name="Byrne K.P."/>
            <person name="Wolfe K.H."/>
        </authorList>
    </citation>
    <scope>NUCLEOTIDE SEQUENCE [LARGE SCALE GENOMIC DNA]</scope>
    <source>
        <strain evidence="2">ATCC MYA-139 / BCRC 22969 / CBS 8797 / CCRC 22969 / KCTC 17520 / NBRC 10181 / NCYC 3082</strain>
    </source>
</reference>
<dbReference type="Proteomes" id="UP000006310">
    <property type="component" value="Chromosome 9"/>
</dbReference>
<gene>
    <name evidence="1" type="primary">KNAG0I02740</name>
    <name evidence="1" type="ordered locus">KNAG_0I02740</name>
</gene>
<dbReference type="HOGENOM" id="CLU_152070_0_0_1"/>
<dbReference type="GO" id="GO:0140671">
    <property type="term" value="C:ADA complex"/>
    <property type="evidence" value="ECO:0007669"/>
    <property type="project" value="EnsemblFungi"/>
</dbReference>
<dbReference type="RefSeq" id="XP_022466304.1">
    <property type="nucleotide sequence ID" value="XM_022609960.1"/>
</dbReference>
<protein>
    <submittedName>
        <fullName evidence="1">Uncharacterized protein</fullName>
    </submittedName>
</protein>
<dbReference type="EMBL" id="HE978322">
    <property type="protein sequence ID" value="CCK72059.1"/>
    <property type="molecule type" value="Genomic_DNA"/>
</dbReference>
<dbReference type="GO" id="GO:0045944">
    <property type="term" value="P:positive regulation of transcription by RNA polymerase II"/>
    <property type="evidence" value="ECO:0007669"/>
    <property type="project" value="EnsemblFungi"/>
</dbReference>
<keyword evidence="2" id="KW-1185">Reference proteome</keyword>
<dbReference type="STRING" id="1071383.J7S9E7"/>
<accession>J7S9E7</accession>
<organism evidence="1 2">
    <name type="scientific">Huiozyma naganishii (strain ATCC MYA-139 / BCRC 22969 / CBS 8797 / KCTC 17520 / NBRC 10181 / NCYC 3082 / Yp74L-3)</name>
    <name type="common">Yeast</name>
    <name type="synonym">Kazachstania naganishii</name>
    <dbReference type="NCBI Taxonomy" id="1071383"/>
    <lineage>
        <taxon>Eukaryota</taxon>
        <taxon>Fungi</taxon>
        <taxon>Dikarya</taxon>
        <taxon>Ascomycota</taxon>
        <taxon>Saccharomycotina</taxon>
        <taxon>Saccharomycetes</taxon>
        <taxon>Saccharomycetales</taxon>
        <taxon>Saccharomycetaceae</taxon>
        <taxon>Huiozyma</taxon>
    </lineage>
</organism>
<name>J7S9E7_HUIN7</name>
<reference evidence="2" key="2">
    <citation type="submission" date="2012-08" db="EMBL/GenBank/DDBJ databases">
        <title>Genome sequence of Kazachstania naganishii.</title>
        <authorList>
            <person name="Gordon J.L."/>
            <person name="Armisen D."/>
            <person name="Proux-Wera E."/>
            <person name="OhEigeartaigh S.S."/>
            <person name="Byrne K.P."/>
            <person name="Wolfe K.H."/>
        </authorList>
    </citation>
    <scope>NUCLEOTIDE SEQUENCE [LARGE SCALE GENOMIC DNA]</scope>
    <source>
        <strain evidence="2">ATCC MYA-139 / BCRC 22969 / CBS 8797 / CCRC 22969 / KCTC 17520 / NBRC 10181 / NCYC 3082</strain>
    </source>
</reference>
<dbReference type="OrthoDB" id="4067598at2759"/>
<dbReference type="GeneID" id="34527802"/>
<dbReference type="OMA" id="DKTRNYQ"/>